<evidence type="ECO:0000256" key="2">
    <source>
        <dbReference type="ARBA" id="ARBA00022723"/>
    </source>
</evidence>
<keyword evidence="7" id="KW-0464">Manganese</keyword>
<dbReference type="EC" id="6.3.2.31" evidence="9"/>
<dbReference type="NCBIfam" id="NF009810">
    <property type="entry name" value="PRK13294.1"/>
    <property type="match status" value="1"/>
</dbReference>
<evidence type="ECO:0000259" key="8">
    <source>
        <dbReference type="Pfam" id="PF01996"/>
    </source>
</evidence>
<organism evidence="9 10">
    <name type="scientific">Actinopolymorpha pittospori</name>
    <dbReference type="NCBI Taxonomy" id="648752"/>
    <lineage>
        <taxon>Bacteria</taxon>
        <taxon>Bacillati</taxon>
        <taxon>Actinomycetota</taxon>
        <taxon>Actinomycetes</taxon>
        <taxon>Propionibacteriales</taxon>
        <taxon>Actinopolymorphaceae</taxon>
        <taxon>Actinopolymorpha</taxon>
    </lineage>
</organism>
<keyword evidence="3" id="KW-0547">Nucleotide-binding</keyword>
<dbReference type="Proteomes" id="UP000638648">
    <property type="component" value="Unassembled WGS sequence"/>
</dbReference>
<dbReference type="EC" id="6.3.2.34" evidence="9"/>
<feature type="domain" description="Coenzyme F420:L-glutamate ligase-like" evidence="8">
    <location>
        <begin position="18"/>
        <end position="209"/>
    </location>
</feature>
<keyword evidence="4" id="KW-0460">Magnesium</keyword>
<accession>A0A927MX12</accession>
<reference evidence="9" key="1">
    <citation type="submission" date="2020-10" db="EMBL/GenBank/DDBJ databases">
        <title>Sequencing the genomes of 1000 actinobacteria strains.</title>
        <authorList>
            <person name="Klenk H.-P."/>
        </authorList>
    </citation>
    <scope>NUCLEOTIDE SEQUENCE</scope>
    <source>
        <strain evidence="9">DSM 45354</strain>
    </source>
</reference>
<dbReference type="PANTHER" id="PTHR47917">
    <property type="match status" value="1"/>
</dbReference>
<dbReference type="NCBIfam" id="TIGR01916">
    <property type="entry name" value="F420_cofE"/>
    <property type="match status" value="1"/>
</dbReference>
<dbReference type="PANTHER" id="PTHR47917:SF1">
    <property type="entry name" value="COENZYME F420:L-GLUTAMATE LIGASE"/>
    <property type="match status" value="1"/>
</dbReference>
<dbReference type="GO" id="GO:0046872">
    <property type="term" value="F:metal ion binding"/>
    <property type="evidence" value="ECO:0007669"/>
    <property type="project" value="UniProtKB-KW"/>
</dbReference>
<evidence type="ECO:0000256" key="7">
    <source>
        <dbReference type="ARBA" id="ARBA00023211"/>
    </source>
</evidence>
<dbReference type="RefSeq" id="WP_192751693.1">
    <property type="nucleotide sequence ID" value="NZ_BAABJL010000040.1"/>
</dbReference>
<keyword evidence="6" id="KW-0342">GTP-binding</keyword>
<comment type="caution">
    <text evidence="9">The sequence shown here is derived from an EMBL/GenBank/DDBJ whole genome shotgun (WGS) entry which is preliminary data.</text>
</comment>
<sequence>MSGDALAGAVVVTPVYGIPEVQPGDDLAELIATHAPHLADGDIVVVSSKIVSKSEGRVVEGTDRAAAVRSETVRVVAERGTTQIVQTRHGFVMAAGGVDASNVAPGRLLLLPIDSDHSAREIRRGLTERLGVHVGVIVTDTFGRPWRLGQTDLAIGAAGVRVLEEHRGRTDAHGNELVVTAPAHADEVAGAAELVKGKVAQVPVAVVRGLRTLVTAEDGPGVRALVRSAEDDMFRLGAREARREALRLSRDARELADAPTDVDLVRRALDSVPDRAGSRWGLVEVEEAQLRKPILDAVGLPSSVPYVAVAYLGAGAFAEQAAALLELGGARDRLVLSCAVEGLASRWLPASRVDVTAVGSAVPEDAEVVGLLAIGASAS</sequence>
<name>A0A927MX12_9ACTN</name>
<keyword evidence="1 9" id="KW-0436">Ligase</keyword>
<dbReference type="Gene3D" id="3.30.1330.100">
    <property type="entry name" value="CofE-like"/>
    <property type="match status" value="2"/>
</dbReference>
<gene>
    <name evidence="9" type="ORF">HEB94_004655</name>
</gene>
<dbReference type="InterPro" id="IPR008225">
    <property type="entry name" value="F420-0_g-glutamyl_ligase"/>
</dbReference>
<dbReference type="GO" id="GO:0005525">
    <property type="term" value="F:GTP binding"/>
    <property type="evidence" value="ECO:0007669"/>
    <property type="project" value="UniProtKB-KW"/>
</dbReference>
<keyword evidence="5" id="KW-0630">Potassium</keyword>
<evidence type="ECO:0000313" key="10">
    <source>
        <dbReference type="Proteomes" id="UP000638648"/>
    </source>
</evidence>
<keyword evidence="2" id="KW-0479">Metal-binding</keyword>
<dbReference type="EMBL" id="JADBEM010000001">
    <property type="protein sequence ID" value="MBE1607807.1"/>
    <property type="molecule type" value="Genomic_DNA"/>
</dbReference>
<evidence type="ECO:0000256" key="4">
    <source>
        <dbReference type="ARBA" id="ARBA00022842"/>
    </source>
</evidence>
<evidence type="ECO:0000256" key="1">
    <source>
        <dbReference type="ARBA" id="ARBA00022598"/>
    </source>
</evidence>
<dbReference type="Pfam" id="PF01996">
    <property type="entry name" value="F420_ligase"/>
    <property type="match status" value="1"/>
</dbReference>
<protein>
    <submittedName>
        <fullName evidence="9">Coenzyme F420-0:L-glutamate ligase/coenzyme F420-1:gamma-L-glutamate ligase</fullName>
        <ecNumber evidence="9">6.3.2.31</ecNumber>
        <ecNumber evidence="9">6.3.2.34</ecNumber>
    </submittedName>
</protein>
<evidence type="ECO:0000256" key="6">
    <source>
        <dbReference type="ARBA" id="ARBA00023134"/>
    </source>
</evidence>
<keyword evidence="10" id="KW-1185">Reference proteome</keyword>
<proteinExistence type="predicted"/>
<dbReference type="SUPFAM" id="SSF144010">
    <property type="entry name" value="CofE-like"/>
    <property type="match status" value="1"/>
</dbReference>
<dbReference type="GO" id="GO:0052618">
    <property type="term" value="F:coenzyme F420-0:L-glutamate ligase activity"/>
    <property type="evidence" value="ECO:0007669"/>
    <property type="project" value="UniProtKB-EC"/>
</dbReference>
<dbReference type="AlphaFoldDB" id="A0A927MX12"/>
<dbReference type="InterPro" id="IPR002847">
    <property type="entry name" value="F420-0_gamma-glut_ligase-dom"/>
</dbReference>
<evidence type="ECO:0000313" key="9">
    <source>
        <dbReference type="EMBL" id="MBE1607807.1"/>
    </source>
</evidence>
<evidence type="ECO:0000256" key="3">
    <source>
        <dbReference type="ARBA" id="ARBA00022741"/>
    </source>
</evidence>
<dbReference type="GO" id="GO:0052619">
    <property type="term" value="F:coenzyme F420-1:gamma-L-glutamate ligase activity"/>
    <property type="evidence" value="ECO:0007669"/>
    <property type="project" value="UniProtKB-EC"/>
</dbReference>
<evidence type="ECO:0000256" key="5">
    <source>
        <dbReference type="ARBA" id="ARBA00022958"/>
    </source>
</evidence>